<evidence type="ECO:0000313" key="5">
    <source>
        <dbReference type="Proteomes" id="UP000192660"/>
    </source>
</evidence>
<keyword evidence="2" id="KW-0378">Hydrolase</keyword>
<dbReference type="GO" id="GO:0005829">
    <property type="term" value="C:cytosol"/>
    <property type="evidence" value="ECO:0007669"/>
    <property type="project" value="TreeGrafter"/>
</dbReference>
<accession>A0A1W1WJ46</accession>
<dbReference type="Proteomes" id="UP000192660">
    <property type="component" value="Unassembled WGS sequence"/>
</dbReference>
<dbReference type="SUPFAM" id="SSF55811">
    <property type="entry name" value="Nudix"/>
    <property type="match status" value="1"/>
</dbReference>
<dbReference type="PROSITE" id="PS51462">
    <property type="entry name" value="NUDIX"/>
    <property type="match status" value="1"/>
</dbReference>
<dbReference type="Gene3D" id="3.90.79.10">
    <property type="entry name" value="Nucleoside Triphosphate Pyrophosphohydrolase"/>
    <property type="match status" value="1"/>
</dbReference>
<dbReference type="GO" id="GO:0016787">
    <property type="term" value="F:hydrolase activity"/>
    <property type="evidence" value="ECO:0007669"/>
    <property type="project" value="UniProtKB-KW"/>
</dbReference>
<keyword evidence="5" id="KW-1185">Reference proteome</keyword>
<organism evidence="4 5">
    <name type="scientific">Sulfobacillus thermosulfidooxidans (strain DSM 9293 / VKM B-1269 / AT-1)</name>
    <dbReference type="NCBI Taxonomy" id="929705"/>
    <lineage>
        <taxon>Bacteria</taxon>
        <taxon>Bacillati</taxon>
        <taxon>Bacillota</taxon>
        <taxon>Clostridia</taxon>
        <taxon>Eubacteriales</taxon>
        <taxon>Clostridiales Family XVII. Incertae Sedis</taxon>
        <taxon>Sulfobacillus</taxon>
    </lineage>
</organism>
<protein>
    <submittedName>
        <fullName evidence="4">ADP-ribose pyrophosphatase</fullName>
    </submittedName>
</protein>
<evidence type="ECO:0000256" key="1">
    <source>
        <dbReference type="ARBA" id="ARBA00001946"/>
    </source>
</evidence>
<dbReference type="InterPro" id="IPR000086">
    <property type="entry name" value="NUDIX_hydrolase_dom"/>
</dbReference>
<proteinExistence type="predicted"/>
<dbReference type="GO" id="GO:0006753">
    <property type="term" value="P:nucleoside phosphate metabolic process"/>
    <property type="evidence" value="ECO:0007669"/>
    <property type="project" value="TreeGrafter"/>
</dbReference>
<dbReference type="RefSeq" id="WP_020373274.1">
    <property type="nucleotide sequence ID" value="NZ_FWWY01000001.1"/>
</dbReference>
<dbReference type="CDD" id="cd03424">
    <property type="entry name" value="NUDIX_ADPRase_Nudt5_UGPPase_Nudt14"/>
    <property type="match status" value="1"/>
</dbReference>
<dbReference type="Pfam" id="PF00293">
    <property type="entry name" value="NUDIX"/>
    <property type="match status" value="1"/>
</dbReference>
<dbReference type="STRING" id="28034.BFX07_11720"/>
<dbReference type="GO" id="GO:0019693">
    <property type="term" value="P:ribose phosphate metabolic process"/>
    <property type="evidence" value="ECO:0007669"/>
    <property type="project" value="TreeGrafter"/>
</dbReference>
<feature type="domain" description="Nudix hydrolase" evidence="3">
    <location>
        <begin position="37"/>
        <end position="165"/>
    </location>
</feature>
<evidence type="ECO:0000313" key="4">
    <source>
        <dbReference type="EMBL" id="SMC06222.1"/>
    </source>
</evidence>
<dbReference type="PANTHER" id="PTHR11839">
    <property type="entry name" value="UDP/ADP-SUGAR PYROPHOSPHATASE"/>
    <property type="match status" value="1"/>
</dbReference>
<dbReference type="InterPro" id="IPR015797">
    <property type="entry name" value="NUDIX_hydrolase-like_dom_sf"/>
</dbReference>
<comment type="cofactor">
    <cofactor evidence="1">
        <name>Mg(2+)</name>
        <dbReference type="ChEBI" id="CHEBI:18420"/>
    </cofactor>
</comment>
<dbReference type="PROSITE" id="PS00893">
    <property type="entry name" value="NUDIX_BOX"/>
    <property type="match status" value="1"/>
</dbReference>
<dbReference type="AlphaFoldDB" id="A0A1W1WJ46"/>
<dbReference type="EMBL" id="FWWY01000001">
    <property type="protein sequence ID" value="SMC06222.1"/>
    <property type="molecule type" value="Genomic_DNA"/>
</dbReference>
<reference evidence="5" key="1">
    <citation type="submission" date="2017-04" db="EMBL/GenBank/DDBJ databases">
        <authorList>
            <person name="Varghese N."/>
            <person name="Submissions S."/>
        </authorList>
    </citation>
    <scope>NUCLEOTIDE SEQUENCE [LARGE SCALE GENOMIC DNA]</scope>
    <source>
        <strain evidence="5">DSM 9293</strain>
    </source>
</reference>
<sequence>MEHRSGPGQWVYQGRTISVRVDPVKVRTIFTSREVVVRVPAVAVIAETHDAQIVMIKQYRWAVGQWLYELPAGKVDGTESPLMAAKRELQEETGYLANEWWLVRTFYPTPGYSDEKIFLFYARDLTHTQAHLDADEEIDTELWDIHKIRAFLESAEDINGIALTGLQWWLCKDID</sequence>
<gene>
    <name evidence="4" type="ORF">SAMN00768000_2696</name>
</gene>
<evidence type="ECO:0000259" key="3">
    <source>
        <dbReference type="PROSITE" id="PS51462"/>
    </source>
</evidence>
<name>A0A1W1WJ46_SULTA</name>
<dbReference type="OrthoDB" id="9806150at2"/>
<evidence type="ECO:0000256" key="2">
    <source>
        <dbReference type="ARBA" id="ARBA00022801"/>
    </source>
</evidence>
<dbReference type="PANTHER" id="PTHR11839:SF18">
    <property type="entry name" value="NUDIX HYDROLASE DOMAIN-CONTAINING PROTEIN"/>
    <property type="match status" value="1"/>
</dbReference>
<dbReference type="InterPro" id="IPR020084">
    <property type="entry name" value="NUDIX_hydrolase_CS"/>
</dbReference>